<keyword evidence="5 6" id="KW-0694">RNA-binding</keyword>
<comment type="similarity">
    <text evidence="6">Belongs to the DEAD box helicase family.</text>
</comment>
<evidence type="ECO:0000256" key="4">
    <source>
        <dbReference type="ARBA" id="ARBA00022840"/>
    </source>
</evidence>
<feature type="domain" description="Helicase ATP-binding" evidence="8">
    <location>
        <begin position="116"/>
        <end position="275"/>
    </location>
</feature>
<dbReference type="InterPro" id="IPR027417">
    <property type="entry name" value="P-loop_NTPase"/>
</dbReference>
<dbReference type="InterPro" id="IPR014001">
    <property type="entry name" value="Helicase_ATP-bd"/>
</dbReference>
<dbReference type="Gene3D" id="3.40.50.300">
    <property type="entry name" value="P-loop containing nucleotide triphosphate hydrolases"/>
    <property type="match status" value="2"/>
</dbReference>
<dbReference type="PROSITE" id="PS51192">
    <property type="entry name" value="HELICASE_ATP_BIND_1"/>
    <property type="match status" value="1"/>
</dbReference>
<evidence type="ECO:0000256" key="3">
    <source>
        <dbReference type="ARBA" id="ARBA00022806"/>
    </source>
</evidence>
<evidence type="ECO:0000256" key="7">
    <source>
        <dbReference type="SAM" id="Coils"/>
    </source>
</evidence>
<dbReference type="SUPFAM" id="SSF52540">
    <property type="entry name" value="P-loop containing nucleoside triphosphate hydrolases"/>
    <property type="match status" value="1"/>
</dbReference>
<comment type="caution">
    <text evidence="10">The sequence shown here is derived from an EMBL/GenBank/DDBJ whole genome shotgun (WGS) entry which is preliminary data.</text>
</comment>
<feature type="domain" description="Helicase C-terminal" evidence="9">
    <location>
        <begin position="295"/>
        <end position="447"/>
    </location>
</feature>
<dbReference type="EMBL" id="LGUB01000076">
    <property type="protein sequence ID" value="KRH94427.1"/>
    <property type="molecule type" value="Genomic_DNA"/>
</dbReference>
<comment type="function">
    <text evidence="6">RNA helicase.</text>
</comment>
<evidence type="ECO:0000259" key="9">
    <source>
        <dbReference type="PROSITE" id="PS51194"/>
    </source>
</evidence>
<keyword evidence="1 6" id="KW-0547">Nucleotide-binding</keyword>
<dbReference type="CDD" id="cd00268">
    <property type="entry name" value="DEADc"/>
    <property type="match status" value="1"/>
</dbReference>
<dbReference type="AlphaFoldDB" id="A0A0R0M7V0"/>
<keyword evidence="2 6" id="KW-0378">Hydrolase</keyword>
<comment type="catalytic activity">
    <reaction evidence="6">
        <text>ATP + H2O = ADP + phosphate + H(+)</text>
        <dbReference type="Rhea" id="RHEA:13065"/>
        <dbReference type="ChEBI" id="CHEBI:15377"/>
        <dbReference type="ChEBI" id="CHEBI:15378"/>
        <dbReference type="ChEBI" id="CHEBI:30616"/>
        <dbReference type="ChEBI" id="CHEBI:43474"/>
        <dbReference type="ChEBI" id="CHEBI:456216"/>
        <dbReference type="EC" id="3.6.4.13"/>
    </reaction>
</comment>
<dbReference type="Proteomes" id="UP000051530">
    <property type="component" value="Unassembled WGS sequence"/>
</dbReference>
<dbReference type="InterPro" id="IPR044742">
    <property type="entry name" value="DEAD/DEAH_RhlB"/>
</dbReference>
<accession>A0A0R0M7V0</accession>
<dbReference type="PROSITE" id="PS51194">
    <property type="entry name" value="HELICASE_CTER"/>
    <property type="match status" value="1"/>
</dbReference>
<dbReference type="PANTHER" id="PTHR24031">
    <property type="entry name" value="RNA HELICASE"/>
    <property type="match status" value="1"/>
</dbReference>
<evidence type="ECO:0000313" key="11">
    <source>
        <dbReference type="Proteomes" id="UP000051530"/>
    </source>
</evidence>
<proteinExistence type="inferred from homology"/>
<dbReference type="GO" id="GO:0005524">
    <property type="term" value="F:ATP binding"/>
    <property type="evidence" value="ECO:0007669"/>
    <property type="project" value="UniProtKB-UniRule"/>
</dbReference>
<dbReference type="GO" id="GO:0003723">
    <property type="term" value="F:RNA binding"/>
    <property type="evidence" value="ECO:0007669"/>
    <property type="project" value="UniProtKB-UniRule"/>
</dbReference>
<evidence type="ECO:0000259" key="8">
    <source>
        <dbReference type="PROSITE" id="PS51192"/>
    </source>
</evidence>
<dbReference type="EC" id="3.6.4.13" evidence="6"/>
<dbReference type="OrthoDB" id="10265785at2759"/>
<dbReference type="GO" id="GO:0003724">
    <property type="term" value="F:RNA helicase activity"/>
    <property type="evidence" value="ECO:0007669"/>
    <property type="project" value="UniProtKB-EC"/>
</dbReference>
<protein>
    <recommendedName>
        <fullName evidence="6">ATP-dependent RNA helicase</fullName>
        <ecNumber evidence="6">3.6.4.13</ecNumber>
    </recommendedName>
</protein>
<dbReference type="Pfam" id="PF00271">
    <property type="entry name" value="Helicase_C"/>
    <property type="match status" value="1"/>
</dbReference>
<dbReference type="VEuPathDB" id="MicrosporidiaDB:M153_2630001864"/>
<keyword evidence="3 6" id="KW-0347">Helicase</keyword>
<evidence type="ECO:0000256" key="1">
    <source>
        <dbReference type="ARBA" id="ARBA00022741"/>
    </source>
</evidence>
<organism evidence="10 11">
    <name type="scientific">Pseudoloma neurophilia</name>
    <dbReference type="NCBI Taxonomy" id="146866"/>
    <lineage>
        <taxon>Eukaryota</taxon>
        <taxon>Fungi</taxon>
        <taxon>Fungi incertae sedis</taxon>
        <taxon>Microsporidia</taxon>
        <taxon>Pseudoloma</taxon>
    </lineage>
</organism>
<keyword evidence="11" id="KW-1185">Reference proteome</keyword>
<dbReference type="Pfam" id="PF00270">
    <property type="entry name" value="DEAD"/>
    <property type="match status" value="1"/>
</dbReference>
<comment type="domain">
    <text evidence="6">The Q motif is unique to and characteristic of the DEAD box family of RNA helicases and controls ATP binding and hydrolysis.</text>
</comment>
<evidence type="ECO:0000256" key="5">
    <source>
        <dbReference type="ARBA" id="ARBA00022884"/>
    </source>
</evidence>
<evidence type="ECO:0000313" key="10">
    <source>
        <dbReference type="EMBL" id="KRH94427.1"/>
    </source>
</evidence>
<dbReference type="CDD" id="cd18787">
    <property type="entry name" value="SF2_C_DEAD"/>
    <property type="match status" value="1"/>
</dbReference>
<gene>
    <name evidence="10" type="ORF">M153_2630001864</name>
</gene>
<keyword evidence="4 6" id="KW-0067">ATP-binding</keyword>
<sequence length="447" mass="51926">MSRAFDDFRQEVRRKAIEIEEKYKKLKREKEQKTTARLNVSKPGLTENEFLTRQYKLPDSLRKNHKIEIINHLNSFDVSNLVIIEHFTDLKLSLSDYNKLRYFNIVKATPIQMQVIPLFLQGFNVYGQSQTGTGKTLCFVLPLIILKKFDKVAGALILLPTRELCIQVEQFFSKFLPVYGIYGGSVNFLKKDVEKQIIVATPGRLLQILQKNNHIANFSHLILDEFDKMTSKEFIKNINEIVTMMNSPQICVLSATYAEECARLSGLKFDFEVFIEDRQKICQSVEQKVYFCTDKFEALIKILRPDTIIFTNTKDQADELVVSLQNFYKNQHTKFDYKIESLHSGKDQVDRNEILENFHNKNVDILICTGLMSRGIDFKIDRIINYELPNTVQDLIHQIGRTGRLRFGTVSNGVAFTLLSEGDRQKLKPFEDFWDKNGIKTEEFDTL</sequence>
<dbReference type="SMART" id="SM00490">
    <property type="entry name" value="HELICc"/>
    <property type="match status" value="1"/>
</dbReference>
<name>A0A0R0M7V0_9MICR</name>
<dbReference type="InterPro" id="IPR001650">
    <property type="entry name" value="Helicase_C-like"/>
</dbReference>
<feature type="coiled-coil region" evidence="7">
    <location>
        <begin position="9"/>
        <end position="36"/>
    </location>
</feature>
<dbReference type="GO" id="GO:0016787">
    <property type="term" value="F:hydrolase activity"/>
    <property type="evidence" value="ECO:0007669"/>
    <property type="project" value="UniProtKB-KW"/>
</dbReference>
<dbReference type="SMART" id="SM00487">
    <property type="entry name" value="DEXDc"/>
    <property type="match status" value="1"/>
</dbReference>
<evidence type="ECO:0000256" key="6">
    <source>
        <dbReference type="RuleBase" id="RU365068"/>
    </source>
</evidence>
<evidence type="ECO:0000256" key="2">
    <source>
        <dbReference type="ARBA" id="ARBA00022801"/>
    </source>
</evidence>
<reference evidence="10 11" key="1">
    <citation type="submission" date="2015-07" db="EMBL/GenBank/DDBJ databases">
        <title>The genome of Pseudoloma neurophilia, a relevant intracellular parasite of the zebrafish.</title>
        <authorList>
            <person name="Ndikumana S."/>
            <person name="Pelin A."/>
            <person name="Sanders J."/>
            <person name="Corradi N."/>
        </authorList>
    </citation>
    <scope>NUCLEOTIDE SEQUENCE [LARGE SCALE GENOMIC DNA]</scope>
    <source>
        <strain evidence="10 11">MK1</strain>
    </source>
</reference>
<keyword evidence="7" id="KW-0175">Coiled coil</keyword>
<dbReference type="InterPro" id="IPR011545">
    <property type="entry name" value="DEAD/DEAH_box_helicase_dom"/>
</dbReference>